<evidence type="ECO:0000256" key="1">
    <source>
        <dbReference type="SAM" id="MobiDB-lite"/>
    </source>
</evidence>
<reference evidence="2" key="1">
    <citation type="submission" date="2020-07" db="EMBL/GenBank/DDBJ databases">
        <authorList>
            <person name="Nieuwenhuis M."/>
            <person name="Van De Peppel L.J.J."/>
        </authorList>
    </citation>
    <scope>NUCLEOTIDE SEQUENCE</scope>
    <source>
        <strain evidence="2">AP01</strain>
        <tissue evidence="2">Mycelium</tissue>
    </source>
</reference>
<dbReference type="EMBL" id="JABCKV010000016">
    <property type="protein sequence ID" value="KAG5646822.1"/>
    <property type="molecule type" value="Genomic_DNA"/>
</dbReference>
<comment type="caution">
    <text evidence="2">The sequence shown here is derived from an EMBL/GenBank/DDBJ whole genome shotgun (WGS) entry which is preliminary data.</text>
</comment>
<proteinExistence type="predicted"/>
<gene>
    <name evidence="2" type="ORF">DXG03_002199</name>
</gene>
<sequence length="931" mass="102715">MAFAHFGKAYWKLTLSLLEHSTTVDLLIAVIDTLRRFATIWACMDIMRTIVIALEKAHQVWKARGIQSRPLLSLLLEFDNGKHLSDASRDRITSDITVFTSALHPVTDCPDVVPDVLPEILLLSGDPAVDAPSLLANTLWIKYRKSVDWAWKVWDNTVASLRQVPVMTSDEAGRRACALRYGVLLWHVDQHLATGLDGEVLQWFLGPGKNEVAALGSEAWTVLVVVLLYLCVHGTLKTTTILQGLVYPAWQQAAANVAAGQKGPMLETFLRSANDICRLLLLSDDINDTVPPVDLLDLQCIRTRRQDVYCSPHFSLLASSIPLLICVENSEHISKELRTDSMSLRHLISRHRDFRQGAYRNLDAIREAFELSLQRLDEPSGALGKCIVTGLRTVLSDICEELSDWPAVTSLLSPWKIAATMVEMQLVLKQMGQELVRDPRNSAAHANLDQLILMLFHHSMTSEEAFYVGDMARGVDNVVAGKFINNGLKCITEIIQDSRSAVQNLSQGFQRAGELLRVLIYIAEPLREGPEPLPLVDTSIQDDFADALASKIHSMEHFATSNYAPEMVGGEESEYMVLILRLMQFELGFRTVWSSKMKEATEKAVSSLFRIAVACGASIDTNLIIYPLLIDTLYYIYDEIPVDLKATPYDPFHNYPDASVSDLPSELPVGCHKQLASLLPLHLTTASVSHMVNSHKDAVGNMIYGTAIVNRPWEWIENLGEPMAVDLTEADIEREEKERLESMYVVKNSASLSLDTFGTHITGEGVVKATHATEHRRKGSLQSFGDGLSAENLFKRDWRETRVESEVEATAGVASGRPKGETDQDAGGVFQTGPRTTTPRGSPSSMSRGSGSVRQSPQGTANRRSNSTISDVIDVDGITAAPSKRPLANKRKASLAVAVSDDEIEIIEGPVPSAAKKSRLKPLAKAKAKKQ</sequence>
<feature type="compositionally biased region" description="Polar residues" evidence="1">
    <location>
        <begin position="853"/>
        <end position="868"/>
    </location>
</feature>
<keyword evidence="3" id="KW-1185">Reference proteome</keyword>
<feature type="region of interest" description="Disordered" evidence="1">
    <location>
        <begin position="801"/>
        <end position="868"/>
    </location>
</feature>
<evidence type="ECO:0000313" key="3">
    <source>
        <dbReference type="Proteomes" id="UP000775547"/>
    </source>
</evidence>
<organism evidence="2 3">
    <name type="scientific">Asterophora parasitica</name>
    <dbReference type="NCBI Taxonomy" id="117018"/>
    <lineage>
        <taxon>Eukaryota</taxon>
        <taxon>Fungi</taxon>
        <taxon>Dikarya</taxon>
        <taxon>Basidiomycota</taxon>
        <taxon>Agaricomycotina</taxon>
        <taxon>Agaricomycetes</taxon>
        <taxon>Agaricomycetidae</taxon>
        <taxon>Agaricales</taxon>
        <taxon>Tricholomatineae</taxon>
        <taxon>Lyophyllaceae</taxon>
        <taxon>Asterophora</taxon>
    </lineage>
</organism>
<dbReference type="Proteomes" id="UP000775547">
    <property type="component" value="Unassembled WGS sequence"/>
</dbReference>
<feature type="compositionally biased region" description="Low complexity" evidence="1">
    <location>
        <begin position="832"/>
        <end position="852"/>
    </location>
</feature>
<dbReference type="OrthoDB" id="20828at2759"/>
<name>A0A9P7GGR3_9AGAR</name>
<accession>A0A9P7GGR3</accession>
<evidence type="ECO:0000313" key="2">
    <source>
        <dbReference type="EMBL" id="KAG5646822.1"/>
    </source>
</evidence>
<dbReference type="AlphaFoldDB" id="A0A9P7GGR3"/>
<protein>
    <submittedName>
        <fullName evidence="2">Uncharacterized protein</fullName>
    </submittedName>
</protein>
<reference evidence="2" key="2">
    <citation type="submission" date="2021-10" db="EMBL/GenBank/DDBJ databases">
        <title>Phylogenomics reveals ancestral predisposition of the termite-cultivated fungus Termitomyces towards a domesticated lifestyle.</title>
        <authorList>
            <person name="Auxier B."/>
            <person name="Grum-Grzhimaylo A."/>
            <person name="Cardenas M.E."/>
            <person name="Lodge J.D."/>
            <person name="Laessoe T."/>
            <person name="Pedersen O."/>
            <person name="Smith M.E."/>
            <person name="Kuyper T.W."/>
            <person name="Franco-Molano E.A."/>
            <person name="Baroni T.J."/>
            <person name="Aanen D.K."/>
        </authorList>
    </citation>
    <scope>NUCLEOTIDE SEQUENCE</scope>
    <source>
        <strain evidence="2">AP01</strain>
        <tissue evidence="2">Mycelium</tissue>
    </source>
</reference>